<dbReference type="NCBIfam" id="NF006375">
    <property type="entry name" value="PRK08609.1"/>
    <property type="match status" value="1"/>
</dbReference>
<dbReference type="SUPFAM" id="SSF47802">
    <property type="entry name" value="DNA polymerase beta, N-terminal domain-like"/>
    <property type="match status" value="1"/>
</dbReference>
<dbReference type="PANTHER" id="PTHR36928">
    <property type="entry name" value="PHOSPHATASE YCDX-RELATED"/>
    <property type="match status" value="1"/>
</dbReference>
<feature type="domain" description="Helix-hairpin-helix DNA-binding motif class 1" evidence="22">
    <location>
        <begin position="51"/>
        <end position="70"/>
    </location>
</feature>
<dbReference type="InterPro" id="IPR047967">
    <property type="entry name" value="PolX_PHP"/>
</dbReference>
<dbReference type="Gene3D" id="3.30.460.10">
    <property type="entry name" value="Beta Polymerase, domain 2"/>
    <property type="match status" value="1"/>
</dbReference>
<keyword evidence="25" id="KW-0269">Exonuclease</keyword>
<dbReference type="GO" id="GO:0003887">
    <property type="term" value="F:DNA-directed DNA polymerase activity"/>
    <property type="evidence" value="ECO:0007669"/>
    <property type="project" value="UniProtKB-KW"/>
</dbReference>
<dbReference type="CDD" id="cd07436">
    <property type="entry name" value="PHP_PolX"/>
    <property type="match status" value="1"/>
</dbReference>
<dbReference type="Gene3D" id="1.10.150.110">
    <property type="entry name" value="DNA polymerase beta, N-terminal domain-like"/>
    <property type="match status" value="1"/>
</dbReference>
<organism evidence="25 26">
    <name type="scientific">candidate division WOR-3 bacterium</name>
    <dbReference type="NCBI Taxonomy" id="2052148"/>
    <lineage>
        <taxon>Bacteria</taxon>
        <taxon>Bacteria division WOR-3</taxon>
    </lineage>
</organism>
<comment type="caution">
    <text evidence="25">The sequence shown here is derived from an EMBL/GenBank/DDBJ whole genome shotgun (WGS) entry which is preliminary data.</text>
</comment>
<evidence type="ECO:0000256" key="16">
    <source>
        <dbReference type="ARBA" id="ARBA00035717"/>
    </source>
</evidence>
<keyword evidence="10" id="KW-0235">DNA replication</keyword>
<evidence type="ECO:0000256" key="12">
    <source>
        <dbReference type="ARBA" id="ARBA00022843"/>
    </source>
</evidence>
<feature type="domain" description="Polymerase/histidinol phosphatase N-terminal" evidence="23">
    <location>
        <begin position="340"/>
        <end position="419"/>
    </location>
</feature>
<dbReference type="InterPro" id="IPR027421">
    <property type="entry name" value="DNA_pol_lamdba_lyase_dom_sf"/>
</dbReference>
<dbReference type="Gene3D" id="3.30.210.10">
    <property type="entry name" value="DNA polymerase, thumb domain"/>
    <property type="match status" value="1"/>
</dbReference>
<evidence type="ECO:0000256" key="15">
    <source>
        <dbReference type="ARBA" id="ARBA00023204"/>
    </source>
</evidence>
<dbReference type="PRINTS" id="PR00869">
    <property type="entry name" value="DNAPOLX"/>
</dbReference>
<dbReference type="GO" id="GO:0005829">
    <property type="term" value="C:cytosol"/>
    <property type="evidence" value="ECO:0007669"/>
    <property type="project" value="TreeGrafter"/>
</dbReference>
<evidence type="ECO:0000256" key="21">
    <source>
        <dbReference type="ARBA" id="ARBA00049244"/>
    </source>
</evidence>
<dbReference type="InterPro" id="IPR022311">
    <property type="entry name" value="PolX-like"/>
</dbReference>
<dbReference type="Pfam" id="PF14791">
    <property type="entry name" value="DNA_pol_B_thumb"/>
    <property type="match status" value="1"/>
</dbReference>
<dbReference type="InterPro" id="IPR037160">
    <property type="entry name" value="DNA_Pol_thumb_sf"/>
</dbReference>
<dbReference type="GO" id="GO:0042578">
    <property type="term" value="F:phosphoric ester hydrolase activity"/>
    <property type="evidence" value="ECO:0007669"/>
    <property type="project" value="TreeGrafter"/>
</dbReference>
<dbReference type="PRINTS" id="PR00870">
    <property type="entry name" value="DNAPOLXBETA"/>
</dbReference>
<keyword evidence="25" id="KW-0378">Hydrolase</keyword>
<evidence type="ECO:0000256" key="3">
    <source>
        <dbReference type="ARBA" id="ARBA00012417"/>
    </source>
</evidence>
<dbReference type="SMART" id="SM00481">
    <property type="entry name" value="POLIIIAc"/>
    <property type="match status" value="1"/>
</dbReference>
<evidence type="ECO:0000256" key="4">
    <source>
        <dbReference type="ARBA" id="ARBA00012720"/>
    </source>
</evidence>
<keyword evidence="6" id="KW-0488">Methylation</keyword>
<name>A0A937XCP4_UNCW3</name>
<dbReference type="Proteomes" id="UP000779900">
    <property type="component" value="Unassembled WGS sequence"/>
</dbReference>
<keyword evidence="8" id="KW-0808">Transferase</keyword>
<evidence type="ECO:0000313" key="25">
    <source>
        <dbReference type="EMBL" id="MBM3331265.1"/>
    </source>
</evidence>
<dbReference type="PANTHER" id="PTHR36928:SF1">
    <property type="entry name" value="PHOSPHATASE YCDX-RELATED"/>
    <property type="match status" value="1"/>
</dbReference>
<dbReference type="InterPro" id="IPR043519">
    <property type="entry name" value="NT_sf"/>
</dbReference>
<evidence type="ECO:0000256" key="10">
    <source>
        <dbReference type="ARBA" id="ARBA00022705"/>
    </source>
</evidence>
<dbReference type="Gene3D" id="3.20.20.140">
    <property type="entry name" value="Metal-dependent hydrolases"/>
    <property type="match status" value="1"/>
</dbReference>
<feature type="domain" description="DNA-directed DNA polymerase X" evidence="24">
    <location>
        <begin position="1"/>
        <end position="316"/>
    </location>
</feature>
<dbReference type="InterPro" id="IPR029398">
    <property type="entry name" value="PolB_thumb"/>
</dbReference>
<dbReference type="GO" id="GO:0008270">
    <property type="term" value="F:zinc ion binding"/>
    <property type="evidence" value="ECO:0007669"/>
    <property type="project" value="TreeGrafter"/>
</dbReference>
<dbReference type="SUPFAM" id="SSF89550">
    <property type="entry name" value="PHP domain-like"/>
    <property type="match status" value="1"/>
</dbReference>
<dbReference type="GO" id="GO:0140078">
    <property type="term" value="F:class I DNA-(apurinic or apyrimidinic site) endonuclease activity"/>
    <property type="evidence" value="ECO:0007669"/>
    <property type="project" value="UniProtKB-EC"/>
</dbReference>
<dbReference type="InterPro" id="IPR004013">
    <property type="entry name" value="PHP_dom"/>
</dbReference>
<dbReference type="EMBL" id="VGIR01000024">
    <property type="protein sequence ID" value="MBM3331265.1"/>
    <property type="molecule type" value="Genomic_DNA"/>
</dbReference>
<comment type="cofactor">
    <cofactor evidence="1">
        <name>Mg(2+)</name>
        <dbReference type="ChEBI" id="CHEBI:18420"/>
    </cofactor>
</comment>
<keyword evidence="12" id="KW-0832">Ubl conjugation</keyword>
<dbReference type="InterPro" id="IPR022312">
    <property type="entry name" value="DNA_pol_X"/>
</dbReference>
<evidence type="ECO:0000256" key="18">
    <source>
        <dbReference type="ARBA" id="ARBA00044632"/>
    </source>
</evidence>
<evidence type="ECO:0000256" key="9">
    <source>
        <dbReference type="ARBA" id="ARBA00022695"/>
    </source>
</evidence>
<reference evidence="25" key="1">
    <citation type="submission" date="2019-03" db="EMBL/GenBank/DDBJ databases">
        <title>Lake Tanganyika Metagenome-Assembled Genomes (MAGs).</title>
        <authorList>
            <person name="Tran P."/>
        </authorList>
    </citation>
    <scope>NUCLEOTIDE SEQUENCE</scope>
    <source>
        <strain evidence="25">K_DeepCast_150m_m2_040</strain>
    </source>
</reference>
<feature type="domain" description="Helix-hairpin-helix DNA-binding motif class 1" evidence="22">
    <location>
        <begin position="91"/>
        <end position="110"/>
    </location>
</feature>
<dbReference type="AlphaFoldDB" id="A0A937XCP4"/>
<gene>
    <name evidence="25" type="primary">polX</name>
    <name evidence="25" type="ORF">FJY68_05345</name>
</gene>
<comment type="catalytic activity">
    <reaction evidence="19">
        <text>a 5'-end 2'-deoxyribose-2'-deoxyribonucleotide-DNA = (2E,4S)-4-hydroxypenten-2-al-5-phosphate + a 5'-end 5'-phospho-2'-deoxyribonucleoside-DNA + H(+)</text>
        <dbReference type="Rhea" id="RHEA:76255"/>
        <dbReference type="Rhea" id="RHEA-COMP:13180"/>
        <dbReference type="Rhea" id="RHEA-COMP:18657"/>
        <dbReference type="ChEBI" id="CHEBI:15378"/>
        <dbReference type="ChEBI" id="CHEBI:136412"/>
        <dbReference type="ChEBI" id="CHEBI:195194"/>
        <dbReference type="ChEBI" id="CHEBI:195195"/>
    </reaction>
</comment>
<evidence type="ECO:0000256" key="6">
    <source>
        <dbReference type="ARBA" id="ARBA00022481"/>
    </source>
</evidence>
<dbReference type="InterPro" id="IPR016195">
    <property type="entry name" value="Pol/histidinol_Pase-like"/>
</dbReference>
<protein>
    <recommendedName>
        <fullName evidence="5">DNA polymerase beta</fullName>
        <ecNumber evidence="3">2.7.7.7</ecNumber>
        <ecNumber evidence="4">4.2.99.18</ecNumber>
    </recommendedName>
    <alternativeName>
        <fullName evidence="16">5'-deoxyribose-phosphate lyase</fullName>
    </alternativeName>
    <alternativeName>
        <fullName evidence="17">AP lyase</fullName>
    </alternativeName>
</protein>
<sequence length="576" mass="63556">MKNQELARRFDRFADALELKGETGFRVLAYRRAARALADLSADIELLDAQGKLKEVPGIGAGIAKKIHEYLTSGRIQKYDEVVSSLPPGLFEMLGIQGVGPKTVRQLYDKLGVQTPAELRQAIESGRFAELPGMGEKKGANILRGIQTGEMTGERMLLEEAFELADSVISHMKLHPDVRQLAYGGSLRRGSETIGDIDILATGRNPDRIVRHFTAHPRVKQMLGAGETKASTRFESRSGTRQVDLRVVVDTEYGAALQYFTGSKDHNVALRALAQKRGLKLSEYGLFRGEKRVAGRTEQEVYAALGLPYIEPELREDRGELEAAAGDSLPTLVSRGDIKADLHIHTSASDGSADFETMVEACRELGYTHAALTEHSTSAGYAGGLSADELLRHCDRVDRYNSGSRAFRVLKSSEVDIKPNGAMDYPDTVLERLDLVIASIHQGFKKDTTQRVCTALANPLVHLMAHPTGRIIGRREGYDIDIEQVIECAAKHRKILEINAFYGRLDLNDIWARRAMQAGVKLAINTDAHAPGDLEWMRYGVTTGRRAWLTRNDVVNCLSYPRLLKLLGGIRAGRAD</sequence>
<dbReference type="InterPro" id="IPR003141">
    <property type="entry name" value="Pol/His_phosphatase_N"/>
</dbReference>
<dbReference type="InterPro" id="IPR003583">
    <property type="entry name" value="Hlx-hairpin-Hlx_DNA-bd_motif"/>
</dbReference>
<dbReference type="GO" id="GO:0004527">
    <property type="term" value="F:exonuclease activity"/>
    <property type="evidence" value="ECO:0007669"/>
    <property type="project" value="UniProtKB-KW"/>
</dbReference>
<evidence type="ECO:0000256" key="20">
    <source>
        <dbReference type="ARBA" id="ARBA00045548"/>
    </source>
</evidence>
<accession>A0A937XCP4</accession>
<keyword evidence="25" id="KW-0540">Nuclease</keyword>
<evidence type="ECO:0000256" key="8">
    <source>
        <dbReference type="ARBA" id="ARBA00022679"/>
    </source>
</evidence>
<keyword evidence="13" id="KW-0239">DNA-directed DNA polymerase</keyword>
<evidence type="ECO:0000256" key="11">
    <source>
        <dbReference type="ARBA" id="ARBA00022763"/>
    </source>
</evidence>
<keyword evidence="15" id="KW-0234">DNA repair</keyword>
<comment type="catalytic activity">
    <reaction evidence="18">
        <text>2'-deoxyribonucleotide-(2'-deoxyribose 5'-phosphate)-2'-deoxyribonucleotide-DNA = a 3'-end 2'-deoxyribonucleotide-(2,3-dehydro-2,3-deoxyribose 5'-phosphate)-DNA + a 5'-end 5'-phospho-2'-deoxyribonucleoside-DNA + H(+)</text>
        <dbReference type="Rhea" id="RHEA:66592"/>
        <dbReference type="Rhea" id="RHEA-COMP:13180"/>
        <dbReference type="Rhea" id="RHEA-COMP:16897"/>
        <dbReference type="Rhea" id="RHEA-COMP:17067"/>
        <dbReference type="ChEBI" id="CHEBI:15378"/>
        <dbReference type="ChEBI" id="CHEBI:136412"/>
        <dbReference type="ChEBI" id="CHEBI:157695"/>
        <dbReference type="ChEBI" id="CHEBI:167181"/>
        <dbReference type="EC" id="4.2.99.18"/>
    </reaction>
</comment>
<feature type="domain" description="Helix-hairpin-helix DNA-binding motif class 1" evidence="22">
    <location>
        <begin position="126"/>
        <end position="145"/>
    </location>
</feature>
<dbReference type="InterPro" id="IPR002008">
    <property type="entry name" value="DNA_pol_X_beta-like"/>
</dbReference>
<evidence type="ECO:0000256" key="7">
    <source>
        <dbReference type="ARBA" id="ARBA00022634"/>
    </source>
</evidence>
<dbReference type="InterPro" id="IPR002054">
    <property type="entry name" value="DNA-dir_DNA_pol_X"/>
</dbReference>
<dbReference type="CDD" id="cd00141">
    <property type="entry name" value="NT_POLXc"/>
    <property type="match status" value="1"/>
</dbReference>
<proteinExistence type="predicted"/>
<dbReference type="SMART" id="SM00278">
    <property type="entry name" value="HhH1"/>
    <property type="match status" value="3"/>
</dbReference>
<dbReference type="Pfam" id="PF02811">
    <property type="entry name" value="PHP"/>
    <property type="match status" value="1"/>
</dbReference>
<dbReference type="InterPro" id="IPR010996">
    <property type="entry name" value="HHH_MUS81"/>
</dbReference>
<dbReference type="PIRSF" id="PIRSF005047">
    <property type="entry name" value="UCP005047_YshC"/>
    <property type="match status" value="1"/>
</dbReference>
<dbReference type="SUPFAM" id="SSF81301">
    <property type="entry name" value="Nucleotidyltransferase"/>
    <property type="match status" value="1"/>
</dbReference>
<comment type="catalytic activity">
    <reaction evidence="21">
        <text>DNA(n) + a 2'-deoxyribonucleoside 5'-triphosphate = DNA(n+1) + diphosphate</text>
        <dbReference type="Rhea" id="RHEA:22508"/>
        <dbReference type="Rhea" id="RHEA-COMP:17339"/>
        <dbReference type="Rhea" id="RHEA-COMP:17340"/>
        <dbReference type="ChEBI" id="CHEBI:33019"/>
        <dbReference type="ChEBI" id="CHEBI:61560"/>
        <dbReference type="ChEBI" id="CHEBI:173112"/>
        <dbReference type="EC" id="2.7.7.7"/>
    </reaction>
</comment>
<keyword evidence="14" id="KW-0915">Sodium</keyword>
<evidence type="ECO:0000259" key="22">
    <source>
        <dbReference type="SMART" id="SM00278"/>
    </source>
</evidence>
<keyword evidence="11" id="KW-0227">DNA damage</keyword>
<evidence type="ECO:0000313" key="26">
    <source>
        <dbReference type="Proteomes" id="UP000779900"/>
    </source>
</evidence>
<evidence type="ECO:0000256" key="5">
    <source>
        <dbReference type="ARBA" id="ARBA00020020"/>
    </source>
</evidence>
<dbReference type="GO" id="GO:0003677">
    <property type="term" value="F:DNA binding"/>
    <property type="evidence" value="ECO:0007669"/>
    <property type="project" value="InterPro"/>
</dbReference>
<comment type="subcellular location">
    <subcellularLocation>
        <location evidence="2">Cytoplasm</location>
    </subcellularLocation>
</comment>
<dbReference type="InterPro" id="IPR050243">
    <property type="entry name" value="PHP_phosphatase"/>
</dbReference>
<keyword evidence="7" id="KW-0237">DNA synthesis</keyword>
<evidence type="ECO:0000256" key="17">
    <source>
        <dbReference type="ARBA" id="ARBA00035726"/>
    </source>
</evidence>
<dbReference type="SMART" id="SM00483">
    <property type="entry name" value="POLXc"/>
    <property type="match status" value="1"/>
</dbReference>
<dbReference type="EC" id="4.2.99.18" evidence="4"/>
<dbReference type="Pfam" id="PF14520">
    <property type="entry name" value="HHH_5"/>
    <property type="match status" value="1"/>
</dbReference>
<evidence type="ECO:0000259" key="23">
    <source>
        <dbReference type="SMART" id="SM00481"/>
    </source>
</evidence>
<dbReference type="GO" id="GO:0006281">
    <property type="term" value="P:DNA repair"/>
    <property type="evidence" value="ECO:0007669"/>
    <property type="project" value="UniProtKB-KW"/>
</dbReference>
<evidence type="ECO:0000256" key="2">
    <source>
        <dbReference type="ARBA" id="ARBA00004496"/>
    </source>
</evidence>
<dbReference type="Gene3D" id="1.10.150.20">
    <property type="entry name" value="5' to 3' exonuclease, C-terminal subdomain"/>
    <property type="match status" value="1"/>
</dbReference>
<evidence type="ECO:0000256" key="13">
    <source>
        <dbReference type="ARBA" id="ARBA00022932"/>
    </source>
</evidence>
<evidence type="ECO:0000259" key="24">
    <source>
        <dbReference type="SMART" id="SM00483"/>
    </source>
</evidence>
<comment type="function">
    <text evidence="20">Repair polymerase that plays a key role in base-excision repair. During this process, the damaged base is excised by specific DNA glycosylases, the DNA backbone is nicked at the abasic site by an apurinic/apyrimidic (AP) endonuclease, and POLB removes 5'-deoxyribose-phosphate from the preincised AP site acting as a 5'-deoxyribose-phosphate lyase (5'-dRP lyase); through its DNA polymerase activity, it adds one nucleotide to the 3' end of the arising single-nucleotide gap. Conducts 'gap-filling' DNA synthesis in a stepwise distributive fashion rather than in a processive fashion as for other DNA polymerases. It is also able to cleave sugar-phosphate bonds 3' to an intact AP site, acting as an AP lyase.</text>
</comment>
<keyword evidence="9" id="KW-0548">Nucleotidyltransferase</keyword>
<evidence type="ECO:0000256" key="14">
    <source>
        <dbReference type="ARBA" id="ARBA00023053"/>
    </source>
</evidence>
<evidence type="ECO:0000256" key="19">
    <source>
        <dbReference type="ARBA" id="ARBA00044678"/>
    </source>
</evidence>
<dbReference type="Pfam" id="PF14716">
    <property type="entry name" value="HHH_8"/>
    <property type="match status" value="1"/>
</dbReference>
<dbReference type="EC" id="2.7.7.7" evidence="3"/>
<evidence type="ECO:0000256" key="1">
    <source>
        <dbReference type="ARBA" id="ARBA00001946"/>
    </source>
</evidence>